<evidence type="ECO:0000313" key="3">
    <source>
        <dbReference type="Proteomes" id="UP000886476"/>
    </source>
</evidence>
<dbReference type="Pfam" id="PF07978">
    <property type="entry name" value="NIPSNAP"/>
    <property type="match status" value="1"/>
</dbReference>
<comment type="caution">
    <text evidence="2">The sequence shown here is derived from an EMBL/GenBank/DDBJ whole genome shotgun (WGS) entry which is preliminary data.</text>
</comment>
<evidence type="ECO:0000313" key="2">
    <source>
        <dbReference type="EMBL" id="NPU63999.1"/>
    </source>
</evidence>
<feature type="domain" description="NIPSNAP" evidence="1">
    <location>
        <begin position="7"/>
        <end position="97"/>
    </location>
</feature>
<proteinExistence type="predicted"/>
<dbReference type="RefSeq" id="WP_172108904.1">
    <property type="nucleotide sequence ID" value="NZ_JABFDN010000001.1"/>
</dbReference>
<dbReference type="SUPFAM" id="SSF54909">
    <property type="entry name" value="Dimeric alpha+beta barrel"/>
    <property type="match status" value="2"/>
</dbReference>
<reference evidence="2" key="1">
    <citation type="submission" date="2020-05" db="EMBL/GenBank/DDBJ databases">
        <title>Nod-independent and nitrogen-fixing Bradyrhizobium aeschynomene sp. nov. isolated from nodules of Aeschynomene indica.</title>
        <authorList>
            <person name="Zhang Z."/>
        </authorList>
    </citation>
    <scope>NUCLEOTIDE SEQUENCE</scope>
    <source>
        <strain evidence="2">83012</strain>
    </source>
</reference>
<keyword evidence="3" id="KW-1185">Reference proteome</keyword>
<dbReference type="InterPro" id="IPR012577">
    <property type="entry name" value="NIPSNAP"/>
</dbReference>
<sequence>MQRHAIFELRRYRMRPGERDTLIDLFDTAFVEPQEALGMRIEGEFRDCDDPNAFVWVRSFADMDARAQALQSFYGGNVWAAHRAAANATMLNSDNVLLLKPAGAEPPFARNLQRAEEGNRSLPASGIVVVSTCSLAPGKETALAGFFSEHARPILREAGARIEAMLISEHSPNSFPRLPVREGETVFVWLECHQDEASLLRCRERLSRNSDWTDHVQPSIDAQCWRPIEVSYLTPSSRSLCAW</sequence>
<evidence type="ECO:0000259" key="1">
    <source>
        <dbReference type="Pfam" id="PF07978"/>
    </source>
</evidence>
<organism evidence="2 3">
    <name type="scientific">Bradyrhizobium aeschynomenes</name>
    <dbReference type="NCBI Taxonomy" id="2734909"/>
    <lineage>
        <taxon>Bacteria</taxon>
        <taxon>Pseudomonadati</taxon>
        <taxon>Pseudomonadota</taxon>
        <taxon>Alphaproteobacteria</taxon>
        <taxon>Hyphomicrobiales</taxon>
        <taxon>Nitrobacteraceae</taxon>
        <taxon>Bradyrhizobium</taxon>
    </lineage>
</organism>
<accession>A0ABX2C9U3</accession>
<dbReference type="EMBL" id="JABFDN010000001">
    <property type="protein sequence ID" value="NPU63999.1"/>
    <property type="molecule type" value="Genomic_DNA"/>
</dbReference>
<dbReference type="InterPro" id="IPR011008">
    <property type="entry name" value="Dimeric_a/b-barrel"/>
</dbReference>
<gene>
    <name evidence="2" type="ORF">HL667_03210</name>
</gene>
<name>A0ABX2C9U3_9BRAD</name>
<dbReference type="Proteomes" id="UP000886476">
    <property type="component" value="Unassembled WGS sequence"/>
</dbReference>
<dbReference type="Gene3D" id="3.30.70.100">
    <property type="match status" value="1"/>
</dbReference>
<protein>
    <submittedName>
        <fullName evidence="2">NIPSNAP family protein</fullName>
    </submittedName>
</protein>